<feature type="chain" id="PRO_5029467617" description="Tetratricopeptide repeat protein" evidence="3">
    <location>
        <begin position="19"/>
        <end position="517"/>
    </location>
</feature>
<dbReference type="GO" id="GO:0006397">
    <property type="term" value="P:mRNA processing"/>
    <property type="evidence" value="ECO:0007669"/>
    <property type="project" value="InterPro"/>
</dbReference>
<evidence type="ECO:0000313" key="5">
    <source>
        <dbReference type="Proteomes" id="UP000530660"/>
    </source>
</evidence>
<evidence type="ECO:0000256" key="2">
    <source>
        <dbReference type="SAM" id="MobiDB-lite"/>
    </source>
</evidence>
<evidence type="ECO:0000313" key="4">
    <source>
        <dbReference type="EMBL" id="KAF6003896.1"/>
    </source>
</evidence>
<evidence type="ECO:0008006" key="6">
    <source>
        <dbReference type="Google" id="ProtNLM"/>
    </source>
</evidence>
<evidence type="ECO:0000256" key="1">
    <source>
        <dbReference type="PROSITE-ProRule" id="PRU00339"/>
    </source>
</evidence>
<dbReference type="GO" id="GO:0006417">
    <property type="term" value="P:regulation of translation"/>
    <property type="evidence" value="ECO:0007669"/>
    <property type="project" value="TreeGrafter"/>
</dbReference>
<dbReference type="PANTHER" id="PTHR44917">
    <property type="entry name" value="PROTEIN HIGH CHLOROPHYLL FLUORESCENT 107"/>
    <property type="match status" value="1"/>
</dbReference>
<accession>A0A7J7IL88</accession>
<reference evidence="4 5" key="1">
    <citation type="journal article" date="2020" name="J. Phycol.">
        <title>Comparative genome analysis reveals Cyanidiococcus gen. nov., a new extremophilic red algal genus sister to Cyanidioschyzon (Cyanidioschyzonaceae, Rhodophyta).</title>
        <authorList>
            <person name="Liu S.-L."/>
            <person name="Chiang Y.-R."/>
            <person name="Yoon H.S."/>
            <person name="Fu H.-Y."/>
        </authorList>
    </citation>
    <scope>NUCLEOTIDE SEQUENCE [LARGE SCALE GENOMIC DNA]</scope>
    <source>
        <strain evidence="4 5">THAL066</strain>
    </source>
</reference>
<gene>
    <name evidence="4" type="ORF">F1559_003457</name>
</gene>
<feature type="repeat" description="TPR" evidence="1">
    <location>
        <begin position="294"/>
        <end position="327"/>
    </location>
</feature>
<keyword evidence="3" id="KW-0732">Signal</keyword>
<dbReference type="AlphaFoldDB" id="A0A7J7IL88"/>
<evidence type="ECO:0000256" key="3">
    <source>
        <dbReference type="SAM" id="SignalP"/>
    </source>
</evidence>
<dbReference type="Pfam" id="PF13424">
    <property type="entry name" value="TPR_12"/>
    <property type="match status" value="1"/>
</dbReference>
<dbReference type="PROSITE" id="PS50005">
    <property type="entry name" value="TPR"/>
    <property type="match status" value="2"/>
</dbReference>
<dbReference type="PANTHER" id="PTHR44917:SF1">
    <property type="entry name" value="PROTEIN HIGH CHLOROPHYLL FLUORESCENT 107"/>
    <property type="match status" value="1"/>
</dbReference>
<dbReference type="SMART" id="SM00028">
    <property type="entry name" value="TPR"/>
    <property type="match status" value="4"/>
</dbReference>
<name>A0A7J7IL88_9RHOD</name>
<dbReference type="EMBL" id="VWRR01000005">
    <property type="protein sequence ID" value="KAF6003896.1"/>
    <property type="molecule type" value="Genomic_DNA"/>
</dbReference>
<dbReference type="GO" id="GO:0003727">
    <property type="term" value="F:single-stranded RNA binding"/>
    <property type="evidence" value="ECO:0007669"/>
    <property type="project" value="TreeGrafter"/>
</dbReference>
<dbReference type="InterPro" id="IPR019734">
    <property type="entry name" value="TPR_rpt"/>
</dbReference>
<dbReference type="GO" id="GO:0003729">
    <property type="term" value="F:mRNA binding"/>
    <property type="evidence" value="ECO:0007669"/>
    <property type="project" value="InterPro"/>
</dbReference>
<proteinExistence type="predicted"/>
<feature type="region of interest" description="Disordered" evidence="2">
    <location>
        <begin position="412"/>
        <end position="442"/>
    </location>
</feature>
<dbReference type="InterPro" id="IPR011990">
    <property type="entry name" value="TPR-like_helical_dom_sf"/>
</dbReference>
<protein>
    <recommendedName>
        <fullName evidence="6">Tetratricopeptide repeat protein</fullName>
    </recommendedName>
</protein>
<dbReference type="Gene3D" id="1.25.40.10">
    <property type="entry name" value="Tetratricopeptide repeat domain"/>
    <property type="match status" value="1"/>
</dbReference>
<dbReference type="SUPFAM" id="SSF48452">
    <property type="entry name" value="TPR-like"/>
    <property type="match status" value="1"/>
</dbReference>
<dbReference type="Pfam" id="PF13181">
    <property type="entry name" value="TPR_8"/>
    <property type="match status" value="1"/>
</dbReference>
<keyword evidence="1" id="KW-0802">TPR repeat</keyword>
<keyword evidence="5" id="KW-1185">Reference proteome</keyword>
<organism evidence="4 5">
    <name type="scientific">Cyanidiococcus yangmingshanensis</name>
    <dbReference type="NCBI Taxonomy" id="2690220"/>
    <lineage>
        <taxon>Eukaryota</taxon>
        <taxon>Rhodophyta</taxon>
        <taxon>Bangiophyceae</taxon>
        <taxon>Cyanidiales</taxon>
        <taxon>Cyanidiaceae</taxon>
        <taxon>Cyanidiococcus</taxon>
    </lineage>
</organism>
<sequence>MSMTKRTGLLVRISFATAAQLSWRSRWSTTSPGPRACFTESMDWRGCVQSSGAVLFVLEASGTRPAPIMTTRHQFIHSRIISELISCQTWKAWNEKDADAGRWCSASKLYHAWALAEARFVERQCLRQRTKGMRNAAELSSGARSTTRTSAERNCPSSVGIGLARRLFQLCVQAVNGRDPVTWQAWARFEATLGAGKERALELIKEGVQAVLRVNPNDATLACLYQTWGVMEQRQGCHDKAIWCFERAVALDPRHARTLHAWGVLEEQRGRIAEARALFERAIEASNRSPETAPAAYNLLGKLEWRQGRLDQARAQFLAGLEIAPGDPHLCHAMASLERHCGNYEQARLYFARCTRIDELVVRDWAEMETRDVGCADIHVEDASGMLEAIEALSMLHILTRSDDGEKAAISVEAKSPHRRSRDHDQRQQRQKRRRYPENALEPMQDAQKRLMAWIHHRLEHDQSLLNTLAAKGAIRADQLRLWITRRQEEDIVAFRSWARDSIQSSSGFASQTLPRP</sequence>
<dbReference type="InterPro" id="IPR044624">
    <property type="entry name" value="Mbb1-like"/>
</dbReference>
<dbReference type="OrthoDB" id="2624at2759"/>
<feature type="signal peptide" evidence="3">
    <location>
        <begin position="1"/>
        <end position="18"/>
    </location>
</feature>
<dbReference type="Proteomes" id="UP000530660">
    <property type="component" value="Unassembled WGS sequence"/>
</dbReference>
<feature type="repeat" description="TPR" evidence="1">
    <location>
        <begin position="222"/>
        <end position="255"/>
    </location>
</feature>
<comment type="caution">
    <text evidence="4">The sequence shown here is derived from an EMBL/GenBank/DDBJ whole genome shotgun (WGS) entry which is preliminary data.</text>
</comment>